<feature type="chain" id="PRO_5010253618" evidence="2">
    <location>
        <begin position="28"/>
        <end position="372"/>
    </location>
</feature>
<reference evidence="3 4" key="1">
    <citation type="journal article" date="2016" name="Front. Microbiol.">
        <title>Fuerstia marisgermanicae gen. nov., sp. nov., an Unusual Member of the Phylum Planctomycetes from the German Wadden Sea.</title>
        <authorList>
            <person name="Kohn T."/>
            <person name="Heuer A."/>
            <person name="Jogler M."/>
            <person name="Vollmers J."/>
            <person name="Boedeker C."/>
            <person name="Bunk B."/>
            <person name="Rast P."/>
            <person name="Borchert D."/>
            <person name="Glockner I."/>
            <person name="Freese H.M."/>
            <person name="Klenk H.P."/>
            <person name="Overmann J."/>
            <person name="Kaster A.K."/>
            <person name="Rohde M."/>
            <person name="Wiegand S."/>
            <person name="Jogler C."/>
        </authorList>
    </citation>
    <scope>NUCLEOTIDE SEQUENCE [LARGE SCALE GENOMIC DNA]</scope>
    <source>
        <strain evidence="3 4">NH11</strain>
    </source>
</reference>
<dbReference type="AlphaFoldDB" id="A0A1P8WKI0"/>
<organism evidence="3 4">
    <name type="scientific">Fuerstiella marisgermanici</name>
    <dbReference type="NCBI Taxonomy" id="1891926"/>
    <lineage>
        <taxon>Bacteria</taxon>
        <taxon>Pseudomonadati</taxon>
        <taxon>Planctomycetota</taxon>
        <taxon>Planctomycetia</taxon>
        <taxon>Planctomycetales</taxon>
        <taxon>Planctomycetaceae</taxon>
        <taxon>Fuerstiella</taxon>
    </lineage>
</organism>
<protein>
    <submittedName>
        <fullName evidence="3">Uncharacterized protein</fullName>
    </submittedName>
</protein>
<keyword evidence="2" id="KW-0732">Signal</keyword>
<dbReference type="EMBL" id="CP017641">
    <property type="protein sequence ID" value="APZ94572.1"/>
    <property type="molecule type" value="Genomic_DNA"/>
</dbReference>
<dbReference type="KEGG" id="fmr:Fuma_04204"/>
<keyword evidence="4" id="KW-1185">Reference proteome</keyword>
<evidence type="ECO:0000256" key="1">
    <source>
        <dbReference type="SAM" id="MobiDB-lite"/>
    </source>
</evidence>
<evidence type="ECO:0000313" key="4">
    <source>
        <dbReference type="Proteomes" id="UP000187735"/>
    </source>
</evidence>
<gene>
    <name evidence="3" type="ORF">Fuma_04204</name>
</gene>
<proteinExistence type="predicted"/>
<feature type="region of interest" description="Disordered" evidence="1">
    <location>
        <begin position="112"/>
        <end position="141"/>
    </location>
</feature>
<dbReference type="Proteomes" id="UP000187735">
    <property type="component" value="Chromosome"/>
</dbReference>
<accession>A0A1P8WKI0</accession>
<dbReference type="STRING" id="1891926.Fuma_04204"/>
<evidence type="ECO:0000256" key="2">
    <source>
        <dbReference type="SAM" id="SignalP"/>
    </source>
</evidence>
<name>A0A1P8WKI0_9PLAN</name>
<evidence type="ECO:0000313" key="3">
    <source>
        <dbReference type="EMBL" id="APZ94572.1"/>
    </source>
</evidence>
<feature type="signal peptide" evidence="2">
    <location>
        <begin position="1"/>
        <end position="27"/>
    </location>
</feature>
<sequence length="372" mass="41664" precursor="true">MRTASRFTARLCCIAGLSAAVAGSAVGEDDDLPWLEPINQPPVSSFVGTPIATQQAVSESRTAFIEERSARRQALIQQLSSSSDMTVNNVLLTNGDDSTTGVVKIADLTPTPDTLSVPPAPALPHASIGTGPITERSSDLQPLRQGRNVQKYRRADGNIVKHNSRRGTTKVKQPGGFLSHFFEFHDPELERFDPDDYEMPILLVAASEEQDEGVVDMNDGERKGPMLRKLTNIQPTLDYAWGDWEKEELPTDFYDRMDNGPYFESEAPRTVLQWAPTNLWYHPLYFQDVGLERYGHTHKPWIQPFVSSGRFFGQAVGLPYQMVLHPPKSREFALGYYQPGEWAPKLRYQIPFNEEAAATEFLWVTGLILLVP</sequence>